<keyword evidence="3 6" id="KW-0808">Transferase</keyword>
<keyword evidence="4" id="KW-0812">Transmembrane</keyword>
<dbReference type="PANTHER" id="PTHR43630">
    <property type="entry name" value="POLY-BETA-1,6-N-ACETYL-D-GLUCOSAMINE SYNTHASE"/>
    <property type="match status" value="1"/>
</dbReference>
<evidence type="ECO:0000256" key="2">
    <source>
        <dbReference type="ARBA" id="ARBA00022676"/>
    </source>
</evidence>
<keyword evidence="4" id="KW-0472">Membrane</keyword>
<dbReference type="PANTHER" id="PTHR43630:SF1">
    <property type="entry name" value="POLY-BETA-1,6-N-ACETYL-D-GLUCOSAMINE SYNTHASE"/>
    <property type="match status" value="1"/>
</dbReference>
<name>A0A1H9AZ36_9FLAO</name>
<dbReference type="OrthoDB" id="9800276at2"/>
<evidence type="ECO:0000256" key="3">
    <source>
        <dbReference type="ARBA" id="ARBA00022679"/>
    </source>
</evidence>
<keyword evidence="4" id="KW-1133">Transmembrane helix</keyword>
<accession>A0A1H9AZ36</accession>
<evidence type="ECO:0000256" key="4">
    <source>
        <dbReference type="SAM" id="Phobius"/>
    </source>
</evidence>
<comment type="similarity">
    <text evidence="1">Belongs to the glycosyltransferase 2 family.</text>
</comment>
<dbReference type="Gene3D" id="3.90.550.10">
    <property type="entry name" value="Spore Coat Polysaccharide Biosynthesis Protein SpsA, Chain A"/>
    <property type="match status" value="1"/>
</dbReference>
<dbReference type="EMBL" id="FOEI01000002">
    <property type="protein sequence ID" value="SEP81703.1"/>
    <property type="molecule type" value="Genomic_DNA"/>
</dbReference>
<dbReference type="STRING" id="1299341.SAMN05444005_102405"/>
<feature type="transmembrane region" description="Helical" evidence="4">
    <location>
        <begin position="310"/>
        <end position="330"/>
    </location>
</feature>
<dbReference type="InterPro" id="IPR029044">
    <property type="entry name" value="Nucleotide-diphossugar_trans"/>
</dbReference>
<proteinExistence type="inferred from homology"/>
<gene>
    <name evidence="6" type="ORF">SAMN05444005_102405</name>
</gene>
<feature type="transmembrane region" description="Helical" evidence="4">
    <location>
        <begin position="342"/>
        <end position="365"/>
    </location>
</feature>
<evidence type="ECO:0000256" key="1">
    <source>
        <dbReference type="ARBA" id="ARBA00006739"/>
    </source>
</evidence>
<organism evidence="6 7">
    <name type="scientific">Flavobacterium urocaniciphilum</name>
    <dbReference type="NCBI Taxonomy" id="1299341"/>
    <lineage>
        <taxon>Bacteria</taxon>
        <taxon>Pseudomonadati</taxon>
        <taxon>Bacteroidota</taxon>
        <taxon>Flavobacteriia</taxon>
        <taxon>Flavobacteriales</taxon>
        <taxon>Flavobacteriaceae</taxon>
        <taxon>Flavobacterium</taxon>
    </lineage>
</organism>
<feature type="transmembrane region" description="Helical" evidence="4">
    <location>
        <begin position="286"/>
        <end position="304"/>
    </location>
</feature>
<sequence length="371" mass="43320">METILFILFIAFLVFFVIQFIYQSVVFSRFSFVQPKKDTPKSIPVSVLVCAKNEYENLKKILPILVSQNYPNYELVLIDDASSDETLDLLEEYEKQYSFIKLVKVKNNEAFWGNKKFALTLGIKASKNEYLLFTDADCCPNSENWITEMTSHFSFKKTIVLGYGGYEKIKGSFLNKIIRYETVLTAIQYFSWAKIGKPYMGVGRNLAYKKSEFFNVNGFINHIRVRSGDDDLFINEAANKANTALCYNPEGFTYSKPKTTYKDWFLQKRRHVSTAKHYKGFDKFQLALFFISQVLCITLAIILLSFQYNWIIVASVLGFRYIFNWIVLGYGAAKLNEKDIIVWYPIFEIILIFTQIRVFFTNLIFKPVHWK</sequence>
<evidence type="ECO:0000313" key="6">
    <source>
        <dbReference type="EMBL" id="SEP81703.1"/>
    </source>
</evidence>
<dbReference type="InterPro" id="IPR001173">
    <property type="entry name" value="Glyco_trans_2-like"/>
</dbReference>
<dbReference type="Proteomes" id="UP000198648">
    <property type="component" value="Unassembled WGS sequence"/>
</dbReference>
<evidence type="ECO:0000313" key="7">
    <source>
        <dbReference type="Proteomes" id="UP000198648"/>
    </source>
</evidence>
<dbReference type="GO" id="GO:0016757">
    <property type="term" value="F:glycosyltransferase activity"/>
    <property type="evidence" value="ECO:0007669"/>
    <property type="project" value="UniProtKB-KW"/>
</dbReference>
<keyword evidence="7" id="KW-1185">Reference proteome</keyword>
<dbReference type="Pfam" id="PF00535">
    <property type="entry name" value="Glycos_transf_2"/>
    <property type="match status" value="1"/>
</dbReference>
<feature type="transmembrane region" description="Helical" evidence="4">
    <location>
        <begin position="6"/>
        <end position="27"/>
    </location>
</feature>
<evidence type="ECO:0000259" key="5">
    <source>
        <dbReference type="Pfam" id="PF00535"/>
    </source>
</evidence>
<dbReference type="AlphaFoldDB" id="A0A1H9AZ36"/>
<dbReference type="SUPFAM" id="SSF53448">
    <property type="entry name" value="Nucleotide-diphospho-sugar transferases"/>
    <property type="match status" value="1"/>
</dbReference>
<keyword evidence="2" id="KW-0328">Glycosyltransferase</keyword>
<feature type="domain" description="Glycosyltransferase 2-like" evidence="5">
    <location>
        <begin position="46"/>
        <end position="179"/>
    </location>
</feature>
<protein>
    <submittedName>
        <fullName evidence="6">Glycosyltransferase, catalytic subunit of cellulose synthase and poly-beta-1,6-N-acetylglucosamine synthase</fullName>
    </submittedName>
</protein>
<reference evidence="6 7" key="1">
    <citation type="submission" date="2016-10" db="EMBL/GenBank/DDBJ databases">
        <authorList>
            <person name="de Groot N.N."/>
        </authorList>
    </citation>
    <scope>NUCLEOTIDE SEQUENCE [LARGE SCALE GENOMIC DNA]</scope>
    <source>
        <strain evidence="6 7">DSM 27078</strain>
    </source>
</reference>